<gene>
    <name evidence="2" type="ORF">V9T40_004564</name>
</gene>
<protein>
    <recommendedName>
        <fullName evidence="4">Secreted protein</fullName>
    </recommendedName>
</protein>
<name>A0AAN9TWJ9_9HEMI</name>
<dbReference type="AlphaFoldDB" id="A0AAN9TWJ9"/>
<evidence type="ECO:0008006" key="4">
    <source>
        <dbReference type="Google" id="ProtNLM"/>
    </source>
</evidence>
<organism evidence="2 3">
    <name type="scientific">Parthenolecanium corni</name>
    <dbReference type="NCBI Taxonomy" id="536013"/>
    <lineage>
        <taxon>Eukaryota</taxon>
        <taxon>Metazoa</taxon>
        <taxon>Ecdysozoa</taxon>
        <taxon>Arthropoda</taxon>
        <taxon>Hexapoda</taxon>
        <taxon>Insecta</taxon>
        <taxon>Pterygota</taxon>
        <taxon>Neoptera</taxon>
        <taxon>Paraneoptera</taxon>
        <taxon>Hemiptera</taxon>
        <taxon>Sternorrhyncha</taxon>
        <taxon>Coccoidea</taxon>
        <taxon>Coccidae</taxon>
        <taxon>Parthenolecanium</taxon>
    </lineage>
</organism>
<comment type="caution">
    <text evidence="2">The sequence shown here is derived from an EMBL/GenBank/DDBJ whole genome shotgun (WGS) entry which is preliminary data.</text>
</comment>
<keyword evidence="3" id="KW-1185">Reference proteome</keyword>
<dbReference type="Proteomes" id="UP001367676">
    <property type="component" value="Unassembled WGS sequence"/>
</dbReference>
<evidence type="ECO:0000313" key="2">
    <source>
        <dbReference type="EMBL" id="KAK7604291.1"/>
    </source>
</evidence>
<feature type="signal peptide" evidence="1">
    <location>
        <begin position="1"/>
        <end position="27"/>
    </location>
</feature>
<dbReference type="EMBL" id="JBBCAQ010000004">
    <property type="protein sequence ID" value="KAK7604291.1"/>
    <property type="molecule type" value="Genomic_DNA"/>
</dbReference>
<evidence type="ECO:0000313" key="3">
    <source>
        <dbReference type="Proteomes" id="UP001367676"/>
    </source>
</evidence>
<feature type="chain" id="PRO_5042935167" description="Secreted protein" evidence="1">
    <location>
        <begin position="28"/>
        <end position="129"/>
    </location>
</feature>
<reference evidence="2 3" key="1">
    <citation type="submission" date="2024-03" db="EMBL/GenBank/DDBJ databases">
        <title>Adaptation during the transition from Ophiocordyceps entomopathogen to insect associate is accompanied by gene loss and intensified selection.</title>
        <authorList>
            <person name="Ward C.M."/>
            <person name="Onetto C.A."/>
            <person name="Borneman A.R."/>
        </authorList>
    </citation>
    <scope>NUCLEOTIDE SEQUENCE [LARGE SCALE GENOMIC DNA]</scope>
    <source>
        <strain evidence="2">AWRI1</strain>
        <tissue evidence="2">Single Adult Female</tissue>
    </source>
</reference>
<sequence length="129" mass="14844">MMMDGHHRVPNVLAMVWFALVRHCALTIESRVSILDLERAATRQEENQLGYAMMSHFSASCLNFRLVVSIFSWMSHFSSSCLNFRLVVSIYGWMYQFSSRCHNFRLTSQFSAGCLISRPAVSIFVYFVG</sequence>
<proteinExistence type="predicted"/>
<keyword evidence="1" id="KW-0732">Signal</keyword>
<accession>A0AAN9TWJ9</accession>
<evidence type="ECO:0000256" key="1">
    <source>
        <dbReference type="SAM" id="SignalP"/>
    </source>
</evidence>